<dbReference type="NCBIfam" id="TIGR00374">
    <property type="entry name" value="flippase-like domain"/>
    <property type="match status" value="1"/>
</dbReference>
<dbReference type="Pfam" id="PF03706">
    <property type="entry name" value="LPG_synthase_TM"/>
    <property type="match status" value="1"/>
</dbReference>
<evidence type="ECO:0000256" key="4">
    <source>
        <dbReference type="ARBA" id="ARBA00022989"/>
    </source>
</evidence>
<feature type="transmembrane region" description="Helical" evidence="6">
    <location>
        <begin position="261"/>
        <end position="283"/>
    </location>
</feature>
<gene>
    <name evidence="6" type="primary">mprF</name>
    <name evidence="7" type="ORF">SAMN05216431_1074</name>
</gene>
<keyword evidence="6" id="KW-0046">Antibiotic resistance</keyword>
<dbReference type="PANTHER" id="PTHR37693">
    <property type="entry name" value="PHOSPHATIDYLGLYCEROL LYSYLTRANSFERASE"/>
    <property type="match status" value="1"/>
</dbReference>
<reference evidence="7 8" key="1">
    <citation type="submission" date="2016-10" db="EMBL/GenBank/DDBJ databases">
        <authorList>
            <person name="Varghese N."/>
            <person name="Submissions S."/>
        </authorList>
    </citation>
    <scope>NUCLEOTIDE SEQUENCE [LARGE SCALE GENOMIC DNA]</scope>
    <source>
        <strain evidence="7 8">WC1T17</strain>
    </source>
</reference>
<comment type="caution">
    <text evidence="7">The sequence shown here is derived from an EMBL/GenBank/DDBJ whole genome shotgun (WGS) entry which is preliminary data.</text>
</comment>
<sequence length="338" mass="38306">MTRKDKLMLLSVLLVGILIGYFSIRHVKFSSLMHDIIQLKYQWLLAALLMMVLSIVFEALVVKILVKEHVAHYPFLDALRVPLVELLFNGITPFSSGGQPAQLFVLLQSGVEAGKATSMLLMKFVVYQAMIVVNFVVCLIIGFEFLASKLHALFVLVVLGFLIHFMVILSLILIMYWYSFTKKLLKIIMWPLKFFVKADKFQKLTTQLEVKMETFHQESLRLKANRGLLLKMTLLTLCQLSCYYVIPYFILLALGAAKLNLLLVTAMHVLIVMIISLFPIPGGTGGAEYSFSMIFSTFIGQSKLVLAMLLWRIITYYLVLIAGAMAMVVKPKTYQKNS</sequence>
<comment type="catalytic activity">
    <reaction evidence="6">
        <text>L-lysyl-tRNA(Lys) + a 1,2-diacyl-sn-glycero-3-phospho-(1'-sn-glycerol) = a 1,2-diacyl-sn-glycero-3-phospho-1'-(3'-O-L-lysyl)-sn-glycerol + tRNA(Lys)</text>
        <dbReference type="Rhea" id="RHEA:10668"/>
        <dbReference type="Rhea" id="RHEA-COMP:9696"/>
        <dbReference type="Rhea" id="RHEA-COMP:9697"/>
        <dbReference type="ChEBI" id="CHEBI:64716"/>
        <dbReference type="ChEBI" id="CHEBI:75792"/>
        <dbReference type="ChEBI" id="CHEBI:78442"/>
        <dbReference type="ChEBI" id="CHEBI:78529"/>
        <dbReference type="EC" id="2.3.2.3"/>
    </reaction>
</comment>
<proteinExistence type="inferred from homology"/>
<keyword evidence="5 6" id="KW-0472">Membrane</keyword>
<keyword evidence="3 6" id="KW-0812">Transmembrane</keyword>
<feature type="transmembrane region" description="Helical" evidence="6">
    <location>
        <begin position="7"/>
        <end position="24"/>
    </location>
</feature>
<organism evidence="7 8">
    <name type="scientific">Ligilactobacillus ruminis</name>
    <dbReference type="NCBI Taxonomy" id="1623"/>
    <lineage>
        <taxon>Bacteria</taxon>
        <taxon>Bacillati</taxon>
        <taxon>Bacillota</taxon>
        <taxon>Bacilli</taxon>
        <taxon>Lactobacillales</taxon>
        <taxon>Lactobacillaceae</taxon>
        <taxon>Ligilactobacillus</taxon>
    </lineage>
</organism>
<keyword evidence="2" id="KW-1003">Cell membrane</keyword>
<dbReference type="Proteomes" id="UP000182089">
    <property type="component" value="Unassembled WGS sequence"/>
</dbReference>
<keyword evidence="6" id="KW-0808">Transferase</keyword>
<evidence type="ECO:0000256" key="3">
    <source>
        <dbReference type="ARBA" id="ARBA00022692"/>
    </source>
</evidence>
<feature type="transmembrane region" description="Helical" evidence="6">
    <location>
        <begin position="44"/>
        <end position="66"/>
    </location>
</feature>
<feature type="transmembrane region" description="Helical" evidence="6">
    <location>
        <begin position="124"/>
        <end position="146"/>
    </location>
</feature>
<evidence type="ECO:0000256" key="6">
    <source>
        <dbReference type="RuleBase" id="RU363042"/>
    </source>
</evidence>
<evidence type="ECO:0000256" key="5">
    <source>
        <dbReference type="ARBA" id="ARBA00023136"/>
    </source>
</evidence>
<feature type="transmembrane region" description="Helical" evidence="6">
    <location>
        <begin position="228"/>
        <end position="255"/>
    </location>
</feature>
<evidence type="ECO:0000313" key="8">
    <source>
        <dbReference type="Proteomes" id="UP000182089"/>
    </source>
</evidence>
<feature type="transmembrane region" description="Helical" evidence="6">
    <location>
        <begin position="304"/>
        <end position="329"/>
    </location>
</feature>
<keyword evidence="6" id="KW-0443">Lipid metabolism</keyword>
<evidence type="ECO:0000256" key="2">
    <source>
        <dbReference type="ARBA" id="ARBA00022475"/>
    </source>
</evidence>
<dbReference type="EC" id="2.3.2.3" evidence="6"/>
<feature type="transmembrane region" description="Helical" evidence="6">
    <location>
        <begin position="152"/>
        <end position="178"/>
    </location>
</feature>
<comment type="similarity">
    <text evidence="6">Belongs to the LPG synthase family.</text>
</comment>
<protein>
    <recommendedName>
        <fullName evidence="6">Phosphatidylglycerol lysyltransferase</fullName>
        <ecNumber evidence="6">2.3.2.3</ecNumber>
    </recommendedName>
    <alternativeName>
        <fullName evidence="6">Lysylphosphatidylglycerol synthase</fullName>
    </alternativeName>
</protein>
<keyword evidence="4 6" id="KW-1133">Transmembrane helix</keyword>
<comment type="function">
    <text evidence="6">Catalyzes the transfer of a lysyl group from L-lysyl-tRNA(Lys) to membrane-bound phosphatidylglycerol (PG), which produces lysylphosphatidylglycerol (LPG), a major component of the bacterial membrane with a positive net charge. LPG synthesis contributes to bacterial virulence as it is involved in the resistance mechanism against cationic antimicrobial peptides (CAMP) produces by the host's immune system (defensins, cathelicidins) and by the competing microorganisms.</text>
</comment>
<dbReference type="EMBL" id="FOCC01000007">
    <property type="protein sequence ID" value="SEM69785.1"/>
    <property type="molecule type" value="Genomic_DNA"/>
</dbReference>
<accession>A0ABY1ABS0</accession>
<name>A0ABY1ABS0_9LACO</name>
<comment type="subcellular location">
    <subcellularLocation>
        <location evidence="1 6">Cell membrane</location>
        <topology evidence="1 6">Multi-pass membrane protein</topology>
    </subcellularLocation>
</comment>
<evidence type="ECO:0000313" key="7">
    <source>
        <dbReference type="EMBL" id="SEM69785.1"/>
    </source>
</evidence>
<evidence type="ECO:0000256" key="1">
    <source>
        <dbReference type="ARBA" id="ARBA00004651"/>
    </source>
</evidence>
<dbReference type="PANTHER" id="PTHR37693:SF1">
    <property type="entry name" value="INTEGRAL MEMBRANE PROTEIN"/>
    <property type="match status" value="1"/>
</dbReference>
<dbReference type="InterPro" id="IPR022791">
    <property type="entry name" value="L-PG_synthase/AglD"/>
</dbReference>